<dbReference type="PROSITE" id="PS01247">
    <property type="entry name" value="IUNH"/>
    <property type="match status" value="1"/>
</dbReference>
<accession>A0A328TZ49</accession>
<dbReference type="GO" id="GO:0006152">
    <property type="term" value="P:purine nucleoside catabolic process"/>
    <property type="evidence" value="ECO:0007669"/>
    <property type="project" value="TreeGrafter"/>
</dbReference>
<feature type="domain" description="Inosine/uridine-preferring nucleoside hydrolase" evidence="3">
    <location>
        <begin position="15"/>
        <end position="315"/>
    </location>
</feature>
<comment type="caution">
    <text evidence="4">The sequence shown here is derived from an EMBL/GenBank/DDBJ whole genome shotgun (WGS) entry which is preliminary data.</text>
</comment>
<keyword evidence="2" id="KW-0326">Glycosidase</keyword>
<sequence length="332" mass="36084">MASRSGTYMAKIPCLIDCDTGMDDAIALICALLSQDRLDLKAITTVAGCVEVDKTSRNTLNIVDSLGSQIPVIRGAEAPLQRELYVAISHGTSGLGDVVVPEAKRALQEMDAVDMIYRCAVECEGKLQLLVTGPLTNVAKALTRYPAITSLIEKITIMGGALRGGNMTQASEFNIWVDPEAADIVFRSGISLTMVGLDVTLKTELPQYVYEQVRAMDNPFASLAADVFSYMMRRNSLTGVSLYGSVELDPAHMHDVLAMAVVVRPDLIKTEPHYIEVELAGSCTRGMTVADFNDVMNKQPNVDAAVDVDLDAFWAWMLELLEHGPKRIAGRI</sequence>
<dbReference type="InterPro" id="IPR023186">
    <property type="entry name" value="IUNH"/>
</dbReference>
<keyword evidence="1" id="KW-0378">Hydrolase</keyword>
<dbReference type="InterPro" id="IPR036452">
    <property type="entry name" value="Ribo_hydro-like"/>
</dbReference>
<dbReference type="GO" id="GO:0008477">
    <property type="term" value="F:purine nucleosidase activity"/>
    <property type="evidence" value="ECO:0007669"/>
    <property type="project" value="TreeGrafter"/>
</dbReference>
<dbReference type="PANTHER" id="PTHR12304:SF4">
    <property type="entry name" value="URIDINE NUCLEOSIDASE"/>
    <property type="match status" value="1"/>
</dbReference>
<keyword evidence="5" id="KW-1185">Reference proteome</keyword>
<evidence type="ECO:0000313" key="5">
    <source>
        <dbReference type="Proteomes" id="UP000249260"/>
    </source>
</evidence>
<evidence type="ECO:0000313" key="4">
    <source>
        <dbReference type="EMBL" id="RAP74793.1"/>
    </source>
</evidence>
<dbReference type="GO" id="GO:0005829">
    <property type="term" value="C:cytosol"/>
    <property type="evidence" value="ECO:0007669"/>
    <property type="project" value="TreeGrafter"/>
</dbReference>
<name>A0A328TZ49_9BACL</name>
<dbReference type="Proteomes" id="UP000249260">
    <property type="component" value="Unassembled WGS sequence"/>
</dbReference>
<protein>
    <recommendedName>
        <fullName evidence="3">Inosine/uridine-preferring nucleoside hydrolase domain-containing protein</fullName>
    </recommendedName>
</protein>
<dbReference type="InterPro" id="IPR001910">
    <property type="entry name" value="Inosine/uridine_hydrolase_dom"/>
</dbReference>
<dbReference type="Gene3D" id="3.90.245.10">
    <property type="entry name" value="Ribonucleoside hydrolase-like"/>
    <property type="match status" value="1"/>
</dbReference>
<reference evidence="4 5" key="1">
    <citation type="submission" date="2018-06" db="EMBL/GenBank/DDBJ databases">
        <title>Paenibacillus montanisoli sp. nov., isolated from mountain area soil.</title>
        <authorList>
            <person name="Wu M."/>
        </authorList>
    </citation>
    <scope>NUCLEOTIDE SEQUENCE [LARGE SCALE GENOMIC DNA]</scope>
    <source>
        <strain evidence="4 5">RA17</strain>
    </source>
</reference>
<dbReference type="OrthoDB" id="9797882at2"/>
<dbReference type="EMBL" id="QLUW01000004">
    <property type="protein sequence ID" value="RAP74793.1"/>
    <property type="molecule type" value="Genomic_DNA"/>
</dbReference>
<dbReference type="CDD" id="cd02651">
    <property type="entry name" value="nuc_hydro_IU_UC_XIUA"/>
    <property type="match status" value="1"/>
</dbReference>
<evidence type="ECO:0000256" key="1">
    <source>
        <dbReference type="ARBA" id="ARBA00022801"/>
    </source>
</evidence>
<dbReference type="AlphaFoldDB" id="A0A328TZ49"/>
<proteinExistence type="predicted"/>
<gene>
    <name evidence="4" type="ORF">DL346_22410</name>
</gene>
<evidence type="ECO:0000256" key="2">
    <source>
        <dbReference type="ARBA" id="ARBA00023295"/>
    </source>
</evidence>
<organism evidence="4 5">
    <name type="scientific">Paenibacillus montanisoli</name>
    <dbReference type="NCBI Taxonomy" id="2081970"/>
    <lineage>
        <taxon>Bacteria</taxon>
        <taxon>Bacillati</taxon>
        <taxon>Bacillota</taxon>
        <taxon>Bacilli</taxon>
        <taxon>Bacillales</taxon>
        <taxon>Paenibacillaceae</taxon>
        <taxon>Paenibacillus</taxon>
    </lineage>
</organism>
<evidence type="ECO:0000259" key="3">
    <source>
        <dbReference type="Pfam" id="PF01156"/>
    </source>
</evidence>
<dbReference type="InterPro" id="IPR015910">
    <property type="entry name" value="I/U_nuclsd_hydro_CS"/>
</dbReference>
<dbReference type="Pfam" id="PF01156">
    <property type="entry name" value="IU_nuc_hydro"/>
    <property type="match status" value="1"/>
</dbReference>
<dbReference type="PANTHER" id="PTHR12304">
    <property type="entry name" value="INOSINE-URIDINE PREFERRING NUCLEOSIDE HYDROLASE"/>
    <property type="match status" value="1"/>
</dbReference>
<dbReference type="SUPFAM" id="SSF53590">
    <property type="entry name" value="Nucleoside hydrolase"/>
    <property type="match status" value="1"/>
</dbReference>
<dbReference type="GO" id="GO:0045437">
    <property type="term" value="F:uridine nucleosidase activity"/>
    <property type="evidence" value="ECO:0007669"/>
    <property type="project" value="UniProtKB-ARBA"/>
</dbReference>